<feature type="non-terminal residue" evidence="1">
    <location>
        <position position="1"/>
    </location>
</feature>
<evidence type="ECO:0000313" key="2">
    <source>
        <dbReference type="Proteomes" id="UP000605201"/>
    </source>
</evidence>
<accession>A0A8J6TWG0</accession>
<protein>
    <submittedName>
        <fullName evidence="1">Uncharacterized protein</fullName>
    </submittedName>
</protein>
<reference evidence="1 2" key="1">
    <citation type="submission" date="2020-08" db="EMBL/GenBank/DDBJ databases">
        <title>Bridging the membrane lipid divide: bacteria of the FCB group superphylum have the potential to synthesize archaeal ether lipids.</title>
        <authorList>
            <person name="Villanueva L."/>
            <person name="Von Meijenfeldt F.A.B."/>
            <person name="Westbye A.B."/>
            <person name="Yadav S."/>
            <person name="Hopmans E.C."/>
            <person name="Dutilh B.E."/>
            <person name="Sinninghe Damste J.S."/>
        </authorList>
    </citation>
    <scope>NUCLEOTIDE SEQUENCE [LARGE SCALE GENOMIC DNA]</scope>
    <source>
        <strain evidence="1">NIOZ-UU17</strain>
    </source>
</reference>
<proteinExistence type="predicted"/>
<organism evidence="1 2">
    <name type="scientific">Candidatus Desulfatibia vada</name>
    <dbReference type="NCBI Taxonomy" id="2841696"/>
    <lineage>
        <taxon>Bacteria</taxon>
        <taxon>Pseudomonadati</taxon>
        <taxon>Thermodesulfobacteriota</taxon>
        <taxon>Desulfobacteria</taxon>
        <taxon>Desulfobacterales</taxon>
        <taxon>Desulfobacterales incertae sedis</taxon>
        <taxon>Candidatus Desulfatibia</taxon>
    </lineage>
</organism>
<dbReference type="Proteomes" id="UP000605201">
    <property type="component" value="Unassembled WGS sequence"/>
</dbReference>
<gene>
    <name evidence="1" type="ORF">H8D96_20450</name>
</gene>
<dbReference type="EMBL" id="JACNIG010000410">
    <property type="protein sequence ID" value="MBC8434287.1"/>
    <property type="molecule type" value="Genomic_DNA"/>
</dbReference>
<dbReference type="AlphaFoldDB" id="A0A8J6TWG0"/>
<comment type="caution">
    <text evidence="1">The sequence shown here is derived from an EMBL/GenBank/DDBJ whole genome shotgun (WGS) entry which is preliminary data.</text>
</comment>
<evidence type="ECO:0000313" key="1">
    <source>
        <dbReference type="EMBL" id="MBC8434287.1"/>
    </source>
</evidence>
<sequence length="49" mass="5312">GLLPDGKPTIEDAEEFYDAASSVYEVVKTNLEKILESNPIDGSEIVESV</sequence>
<name>A0A8J6TWG0_9BACT</name>